<evidence type="ECO:0000259" key="8">
    <source>
        <dbReference type="Pfam" id="PF02771"/>
    </source>
</evidence>
<dbReference type="SUPFAM" id="SSF56645">
    <property type="entry name" value="Acyl-CoA dehydrogenase NM domain-like"/>
    <property type="match status" value="1"/>
</dbReference>
<feature type="domain" description="Acyl-CoA dehydrogenase/oxidase C-terminal" evidence="6">
    <location>
        <begin position="233"/>
        <end position="366"/>
    </location>
</feature>
<dbReference type="InterPro" id="IPR009100">
    <property type="entry name" value="AcylCoA_DH/oxidase_NM_dom_sf"/>
</dbReference>
<feature type="domain" description="Acyl-CoA dehydrogenase/oxidase N-terminal" evidence="8">
    <location>
        <begin position="6"/>
        <end position="118"/>
    </location>
</feature>
<feature type="domain" description="Acyl-CoA oxidase/dehydrogenase middle" evidence="7">
    <location>
        <begin position="123"/>
        <end position="220"/>
    </location>
</feature>
<dbReference type="SUPFAM" id="SSF47203">
    <property type="entry name" value="Acyl-CoA dehydrogenase C-terminal domain-like"/>
    <property type="match status" value="1"/>
</dbReference>
<dbReference type="OrthoDB" id="5510711at2"/>
<dbReference type="GO" id="GO:0003995">
    <property type="term" value="F:acyl-CoA dehydrogenase activity"/>
    <property type="evidence" value="ECO:0007669"/>
    <property type="project" value="TreeGrafter"/>
</dbReference>
<keyword evidence="10" id="KW-1185">Reference proteome</keyword>
<gene>
    <name evidence="9" type="ORF">EOI86_22485</name>
</gene>
<evidence type="ECO:0000256" key="5">
    <source>
        <dbReference type="RuleBase" id="RU362125"/>
    </source>
</evidence>
<dbReference type="Gene3D" id="1.20.140.10">
    <property type="entry name" value="Butyryl-CoA Dehydrogenase, subunit A, domain 3"/>
    <property type="match status" value="1"/>
</dbReference>
<evidence type="ECO:0000256" key="1">
    <source>
        <dbReference type="ARBA" id="ARBA00001974"/>
    </source>
</evidence>
<reference evidence="10" key="1">
    <citation type="submission" date="2019-01" db="EMBL/GenBank/DDBJ databases">
        <title>Gri0909 isolated from a small marine red alga.</title>
        <authorList>
            <person name="Kim J."/>
            <person name="Jeong S.E."/>
            <person name="Jeon C.O."/>
        </authorList>
    </citation>
    <scope>NUCLEOTIDE SEQUENCE [LARGE SCALE GENOMIC DNA]</scope>
    <source>
        <strain evidence="10">Gri0909</strain>
    </source>
</reference>
<dbReference type="Pfam" id="PF02770">
    <property type="entry name" value="Acyl-CoA_dh_M"/>
    <property type="match status" value="1"/>
</dbReference>
<dbReference type="Pfam" id="PF02771">
    <property type="entry name" value="Acyl-CoA_dh_N"/>
    <property type="match status" value="1"/>
</dbReference>
<dbReference type="EMBL" id="SADE01000004">
    <property type="protein sequence ID" value="RVU33902.1"/>
    <property type="molecule type" value="Genomic_DNA"/>
</dbReference>
<organism evidence="9 10">
    <name type="scientific">Hwanghaeella grinnelliae</name>
    <dbReference type="NCBI Taxonomy" id="2500179"/>
    <lineage>
        <taxon>Bacteria</taxon>
        <taxon>Pseudomonadati</taxon>
        <taxon>Pseudomonadota</taxon>
        <taxon>Alphaproteobacteria</taxon>
        <taxon>Rhodospirillales</taxon>
        <taxon>Rhodospirillaceae</taxon>
        <taxon>Hwanghaeella</taxon>
    </lineage>
</organism>
<dbReference type="InterPro" id="IPR013786">
    <property type="entry name" value="AcylCoA_DH/ox_N"/>
</dbReference>
<proteinExistence type="inferred from homology"/>
<evidence type="ECO:0000259" key="7">
    <source>
        <dbReference type="Pfam" id="PF02770"/>
    </source>
</evidence>
<evidence type="ECO:0000256" key="4">
    <source>
        <dbReference type="ARBA" id="ARBA00022827"/>
    </source>
</evidence>
<name>A0A3S2W263_9PROT</name>
<dbReference type="InterPro" id="IPR046373">
    <property type="entry name" value="Acyl-CoA_Oxase/DH_mid-dom_sf"/>
</dbReference>
<dbReference type="Pfam" id="PF00441">
    <property type="entry name" value="Acyl-CoA_dh_1"/>
    <property type="match status" value="1"/>
</dbReference>
<dbReference type="GO" id="GO:0050660">
    <property type="term" value="F:flavin adenine dinucleotide binding"/>
    <property type="evidence" value="ECO:0007669"/>
    <property type="project" value="InterPro"/>
</dbReference>
<dbReference type="InterPro" id="IPR037069">
    <property type="entry name" value="AcylCoA_DH/ox_N_sf"/>
</dbReference>
<evidence type="ECO:0000259" key="6">
    <source>
        <dbReference type="Pfam" id="PF00441"/>
    </source>
</evidence>
<evidence type="ECO:0000313" key="10">
    <source>
        <dbReference type="Proteomes" id="UP000287447"/>
    </source>
</evidence>
<dbReference type="InterPro" id="IPR009075">
    <property type="entry name" value="AcylCo_DH/oxidase_C"/>
</dbReference>
<dbReference type="Gene3D" id="1.10.540.10">
    <property type="entry name" value="Acyl-CoA dehydrogenase/oxidase, N-terminal domain"/>
    <property type="match status" value="1"/>
</dbReference>
<dbReference type="PIRSF" id="PIRSF016578">
    <property type="entry name" value="HsaA"/>
    <property type="match status" value="1"/>
</dbReference>
<evidence type="ECO:0000256" key="2">
    <source>
        <dbReference type="ARBA" id="ARBA00009347"/>
    </source>
</evidence>
<dbReference type="FunFam" id="1.20.140.10:FF:000012">
    <property type="entry name" value="Acyl-CoA dehydrogenase fadE12"/>
    <property type="match status" value="1"/>
</dbReference>
<evidence type="ECO:0000256" key="3">
    <source>
        <dbReference type="ARBA" id="ARBA00022630"/>
    </source>
</evidence>
<keyword evidence="4 5" id="KW-0274">FAD</keyword>
<evidence type="ECO:0000313" key="9">
    <source>
        <dbReference type="EMBL" id="RVU33902.1"/>
    </source>
</evidence>
<dbReference type="InterPro" id="IPR036250">
    <property type="entry name" value="AcylCo_DH-like_C"/>
</dbReference>
<comment type="cofactor">
    <cofactor evidence="1 5">
        <name>FAD</name>
        <dbReference type="ChEBI" id="CHEBI:57692"/>
    </cofactor>
</comment>
<dbReference type="Gene3D" id="2.40.110.10">
    <property type="entry name" value="Butyryl-CoA Dehydrogenase, subunit A, domain 2"/>
    <property type="match status" value="1"/>
</dbReference>
<accession>A0A3S2W263</accession>
<sequence length="388" mass="42635">MDFSLNEEQRAIQESVARICADFDDAYWLKRDRDGGFPNDFYDALAAEGWLGICTAEAYGGAGLGITEAALMMRTIAESGAGMSGASALHINIFGLNPVAVSGTEEQKHRMITPMAQGREKACFAVTEPNTGLNTTRLKLRAEKTGDKYVVNGQKVWISTAQVADNILLLARTTPLEEVEKPTFGLSLFYTPFDRDRIQVHEIEKMGRKAVDSNELFFEDFEIPAADLIGEEGRGFEYILHGMNPERILIAAEAVGLGMIAVKKAADYAKERIVFDRPIGQNQAIQHPLAKCWAELEAAWLMVLSAAWQYDQGLPCGAAANAAKYLAGEACFEACQTAVMAHGGFGYAKEYHVERYLRESFVPRIAPVSPQLALCYVAERVLGLPKSY</sequence>
<dbReference type="PANTHER" id="PTHR43884:SF12">
    <property type="entry name" value="ISOVALERYL-COA DEHYDROGENASE, MITOCHONDRIAL-RELATED"/>
    <property type="match status" value="1"/>
</dbReference>
<dbReference type="AlphaFoldDB" id="A0A3S2W263"/>
<dbReference type="InterPro" id="IPR006091">
    <property type="entry name" value="Acyl-CoA_Oxase/DH_mid-dom"/>
</dbReference>
<dbReference type="PANTHER" id="PTHR43884">
    <property type="entry name" value="ACYL-COA DEHYDROGENASE"/>
    <property type="match status" value="1"/>
</dbReference>
<dbReference type="RefSeq" id="WP_127767932.1">
    <property type="nucleotide sequence ID" value="NZ_SADE01000004.1"/>
</dbReference>
<dbReference type="Proteomes" id="UP000287447">
    <property type="component" value="Unassembled WGS sequence"/>
</dbReference>
<keyword evidence="5" id="KW-0560">Oxidoreductase</keyword>
<comment type="caution">
    <text evidence="9">The sequence shown here is derived from an EMBL/GenBank/DDBJ whole genome shotgun (WGS) entry which is preliminary data.</text>
</comment>
<keyword evidence="3 5" id="KW-0285">Flavoprotein</keyword>
<comment type="similarity">
    <text evidence="2 5">Belongs to the acyl-CoA dehydrogenase family.</text>
</comment>
<protein>
    <submittedName>
        <fullName evidence="9">Acyl-CoA dehydrogenase</fullName>
    </submittedName>
</protein>